<organism evidence="2 3">
    <name type="scientific">Mesorhizobium album</name>
    <dbReference type="NCBI Taxonomy" id="3072314"/>
    <lineage>
        <taxon>Bacteria</taxon>
        <taxon>Pseudomonadati</taxon>
        <taxon>Pseudomonadota</taxon>
        <taxon>Alphaproteobacteria</taxon>
        <taxon>Hyphomicrobiales</taxon>
        <taxon>Phyllobacteriaceae</taxon>
        <taxon>Mesorhizobium</taxon>
    </lineage>
</organism>
<protein>
    <submittedName>
        <fullName evidence="2">Uncharacterized protein</fullName>
    </submittedName>
</protein>
<dbReference type="EMBL" id="JAVIIW010000009">
    <property type="protein sequence ID" value="MDX8478871.1"/>
    <property type="molecule type" value="Genomic_DNA"/>
</dbReference>
<name>A0ABU4XVZ4_9HYPH</name>
<sequence length="154" mass="17537">MPTSLTIGAFSAPGTLLLRRIEKAGPHFRAARQRRQEWRGKSRPRASTGPTIETPEKFQKESIVAEKNSRDMAAMQLLHCTIVTNHLYHGRVEDKLGAWDMGFFTEMFARPRPQEQQRYRAALALLNAMSNADRADIGIKPADFPRIAREMSMR</sequence>
<evidence type="ECO:0000313" key="2">
    <source>
        <dbReference type="EMBL" id="MDX8478871.1"/>
    </source>
</evidence>
<evidence type="ECO:0000256" key="1">
    <source>
        <dbReference type="SAM" id="MobiDB-lite"/>
    </source>
</evidence>
<dbReference type="RefSeq" id="WP_320287292.1">
    <property type="nucleotide sequence ID" value="NZ_JAVIIW010000009.1"/>
</dbReference>
<comment type="caution">
    <text evidence="2">The sequence shown here is derived from an EMBL/GenBank/DDBJ whole genome shotgun (WGS) entry which is preliminary data.</text>
</comment>
<feature type="region of interest" description="Disordered" evidence="1">
    <location>
        <begin position="32"/>
        <end position="55"/>
    </location>
</feature>
<evidence type="ECO:0000313" key="3">
    <source>
        <dbReference type="Proteomes" id="UP001287059"/>
    </source>
</evidence>
<proteinExistence type="predicted"/>
<gene>
    <name evidence="2" type="ORF">RFN28_10310</name>
</gene>
<reference evidence="2 3" key="1">
    <citation type="submission" date="2023-08" db="EMBL/GenBank/DDBJ databases">
        <title>Implementing the SeqCode for naming new Mesorhizobium species isolated from Vachellia karroo root nodules.</title>
        <authorList>
            <person name="Van Lill M."/>
        </authorList>
    </citation>
    <scope>NUCLEOTIDE SEQUENCE [LARGE SCALE GENOMIC DNA]</scope>
    <source>
        <strain evidence="2 3">VK24D</strain>
    </source>
</reference>
<dbReference type="Proteomes" id="UP001287059">
    <property type="component" value="Unassembled WGS sequence"/>
</dbReference>
<keyword evidence="3" id="KW-1185">Reference proteome</keyword>
<accession>A0ABU4XVZ4</accession>